<sequence>QGLVLGLSSQGEDKTWSPRSRLLPSELAQPSVCTTCQQFTGRLQTQQERRELTAARGRKTSHGQVILIQHHLVLFMEGKRPPISTAGEEIFQRCCPAVLLTFFQHRGPPANDQRSSRNLKTKYVFRISPSLWI</sequence>
<feature type="non-terminal residue" evidence="1">
    <location>
        <position position="1"/>
    </location>
</feature>
<accession>A0A9X9LXS5</accession>
<reference evidence="1 2" key="1">
    <citation type="submission" date="2018-10" db="EMBL/GenBank/DDBJ databases">
        <authorList>
            <person name="Ekblom R."/>
            <person name="Jareborg N."/>
        </authorList>
    </citation>
    <scope>NUCLEOTIDE SEQUENCE [LARGE SCALE GENOMIC DNA]</scope>
    <source>
        <tissue evidence="1">Muscle</tissue>
    </source>
</reference>
<name>A0A9X9LXS5_GULGU</name>
<comment type="caution">
    <text evidence="1">The sequence shown here is derived from an EMBL/GenBank/DDBJ whole genome shotgun (WGS) entry which is preliminary data.</text>
</comment>
<keyword evidence="2" id="KW-1185">Reference proteome</keyword>
<gene>
    <name evidence="1" type="ORF">BN2614_LOCUS1</name>
</gene>
<organism evidence="1 2">
    <name type="scientific">Gulo gulo</name>
    <name type="common">Wolverine</name>
    <name type="synonym">Gluton</name>
    <dbReference type="NCBI Taxonomy" id="48420"/>
    <lineage>
        <taxon>Eukaryota</taxon>
        <taxon>Metazoa</taxon>
        <taxon>Chordata</taxon>
        <taxon>Craniata</taxon>
        <taxon>Vertebrata</taxon>
        <taxon>Euteleostomi</taxon>
        <taxon>Mammalia</taxon>
        <taxon>Eutheria</taxon>
        <taxon>Laurasiatheria</taxon>
        <taxon>Carnivora</taxon>
        <taxon>Caniformia</taxon>
        <taxon>Musteloidea</taxon>
        <taxon>Mustelidae</taxon>
        <taxon>Guloninae</taxon>
        <taxon>Gulo</taxon>
    </lineage>
</organism>
<dbReference type="AlphaFoldDB" id="A0A9X9LXS5"/>
<proteinExistence type="predicted"/>
<protein>
    <submittedName>
        <fullName evidence="1">Uncharacterized protein</fullName>
    </submittedName>
</protein>
<dbReference type="EMBL" id="CYRY02026346">
    <property type="protein sequence ID" value="VCW98672.1"/>
    <property type="molecule type" value="Genomic_DNA"/>
</dbReference>
<evidence type="ECO:0000313" key="1">
    <source>
        <dbReference type="EMBL" id="VCW98672.1"/>
    </source>
</evidence>
<evidence type="ECO:0000313" key="2">
    <source>
        <dbReference type="Proteomes" id="UP000269945"/>
    </source>
</evidence>
<dbReference type="Proteomes" id="UP000269945">
    <property type="component" value="Unassembled WGS sequence"/>
</dbReference>